<keyword evidence="4" id="KW-1015">Disulfide bond</keyword>
<dbReference type="EMBL" id="CAMXCT020005890">
    <property type="protein sequence ID" value="CAL1166893.1"/>
    <property type="molecule type" value="Genomic_DNA"/>
</dbReference>
<comment type="subcellular location">
    <subcellularLocation>
        <location evidence="1">Endoplasmic reticulum</location>
    </subcellularLocation>
</comment>
<evidence type="ECO:0000256" key="4">
    <source>
        <dbReference type="ARBA" id="ARBA00023157"/>
    </source>
</evidence>
<dbReference type="SUPFAM" id="SSF50911">
    <property type="entry name" value="Mannose 6-phosphate receptor domain"/>
    <property type="match status" value="1"/>
</dbReference>
<dbReference type="EMBL" id="CAMXCT030005890">
    <property type="protein sequence ID" value="CAL4800830.1"/>
    <property type="molecule type" value="Genomic_DNA"/>
</dbReference>
<evidence type="ECO:0000259" key="5">
    <source>
        <dbReference type="PROSITE" id="PS51914"/>
    </source>
</evidence>
<dbReference type="Pfam" id="PF07915">
    <property type="entry name" value="PRKCSH"/>
    <property type="match status" value="1"/>
</dbReference>
<dbReference type="OrthoDB" id="448954at2759"/>
<dbReference type="GO" id="GO:0005788">
    <property type="term" value="C:endoplasmic reticulum lumen"/>
    <property type="evidence" value="ECO:0007669"/>
    <property type="project" value="TreeGrafter"/>
</dbReference>
<dbReference type="PANTHER" id="PTHR15414">
    <property type="entry name" value="OS-9-RELATED"/>
    <property type="match status" value="1"/>
</dbReference>
<dbReference type="Proteomes" id="UP001152797">
    <property type="component" value="Unassembled WGS sequence"/>
</dbReference>
<feature type="non-terminal residue" evidence="6">
    <location>
        <position position="1"/>
    </location>
</feature>
<reference evidence="7" key="2">
    <citation type="submission" date="2024-04" db="EMBL/GenBank/DDBJ databases">
        <authorList>
            <person name="Chen Y."/>
            <person name="Shah S."/>
            <person name="Dougan E. K."/>
            <person name="Thang M."/>
            <person name="Chan C."/>
        </authorList>
    </citation>
    <scope>NUCLEOTIDE SEQUENCE [LARGE SCALE GENOMIC DNA]</scope>
</reference>
<sequence>ATANFMASLHTNYVVNLDFDAELPEPAEDVKTLNLAKGQRKFSCRLPGGKNSTEPRDAPDAKKHFLAAKLAPFRGSCISSTIDFWHYDLCSGSRVVQYRDDAGLRFSLGEHQDSDRLLPTGEVRELYLFGAENRSTEVRYVCGPVLPSFEVVEDPVHFYTITVQGPSFCTWKEKEGAEATTPEGQKLLITSLLEPMRSRCLNITQGWWTYEYCYPTKMVQFHLENDKRSPQYTLGTLEGTGESLEPNKVNMSMYRMNPGTGPRERRAPPSRHLTLEQKLGGGDVCDETNRHRKVTLNFRCPGEWQKRPETRIVGLTESSLCEYHVLIQTTLLCGHHRLMPNLPRGKETIQCVAHEDGSL</sequence>
<dbReference type="InterPro" id="IPR044865">
    <property type="entry name" value="MRH_dom"/>
</dbReference>
<evidence type="ECO:0000256" key="3">
    <source>
        <dbReference type="ARBA" id="ARBA00022824"/>
    </source>
</evidence>
<protein>
    <submittedName>
        <fullName evidence="8">Protein OS-9 homolog</fullName>
    </submittedName>
</protein>
<reference evidence="6" key="1">
    <citation type="submission" date="2022-10" db="EMBL/GenBank/DDBJ databases">
        <authorList>
            <person name="Chen Y."/>
            <person name="Dougan E. K."/>
            <person name="Chan C."/>
            <person name="Rhodes N."/>
            <person name="Thang M."/>
        </authorList>
    </citation>
    <scope>NUCLEOTIDE SEQUENCE</scope>
</reference>
<dbReference type="PANTHER" id="PTHR15414:SF0">
    <property type="entry name" value="ENDOPLASMIC RETICULUM LECTIN 1"/>
    <property type="match status" value="1"/>
</dbReference>
<evidence type="ECO:0000313" key="7">
    <source>
        <dbReference type="EMBL" id="CAL1166893.1"/>
    </source>
</evidence>
<evidence type="ECO:0000256" key="2">
    <source>
        <dbReference type="ARBA" id="ARBA00022729"/>
    </source>
</evidence>
<dbReference type="InterPro" id="IPR045149">
    <property type="entry name" value="OS-9-like"/>
</dbReference>
<evidence type="ECO:0000313" key="9">
    <source>
        <dbReference type="Proteomes" id="UP001152797"/>
    </source>
</evidence>
<proteinExistence type="predicted"/>
<keyword evidence="2" id="KW-0732">Signal</keyword>
<keyword evidence="9" id="KW-1185">Reference proteome</keyword>
<keyword evidence="3" id="KW-0256">Endoplasmic reticulum</keyword>
<dbReference type="Gene3D" id="2.70.130.10">
    <property type="entry name" value="Mannose-6-phosphate receptor binding domain"/>
    <property type="match status" value="1"/>
</dbReference>
<dbReference type="InterPro" id="IPR012913">
    <property type="entry name" value="OS9-like_dom"/>
</dbReference>
<dbReference type="GO" id="GO:0030968">
    <property type="term" value="P:endoplasmic reticulum unfolded protein response"/>
    <property type="evidence" value="ECO:0007669"/>
    <property type="project" value="InterPro"/>
</dbReference>
<dbReference type="GO" id="GO:0030970">
    <property type="term" value="P:retrograde protein transport, ER to cytosol"/>
    <property type="evidence" value="ECO:0007669"/>
    <property type="project" value="TreeGrafter"/>
</dbReference>
<dbReference type="EMBL" id="CAMXCT010005890">
    <property type="protein sequence ID" value="CAI4013518.1"/>
    <property type="molecule type" value="Genomic_DNA"/>
</dbReference>
<dbReference type="InterPro" id="IPR009011">
    <property type="entry name" value="Man6P_isomerase_rcpt-bd_dom_sf"/>
</dbReference>
<accession>A0A9P1DRM3</accession>
<comment type="caution">
    <text evidence="6">The sequence shown here is derived from an EMBL/GenBank/DDBJ whole genome shotgun (WGS) entry which is preliminary data.</text>
</comment>
<organism evidence="6">
    <name type="scientific">Cladocopium goreaui</name>
    <dbReference type="NCBI Taxonomy" id="2562237"/>
    <lineage>
        <taxon>Eukaryota</taxon>
        <taxon>Sar</taxon>
        <taxon>Alveolata</taxon>
        <taxon>Dinophyceae</taxon>
        <taxon>Suessiales</taxon>
        <taxon>Symbiodiniaceae</taxon>
        <taxon>Cladocopium</taxon>
    </lineage>
</organism>
<dbReference type="PROSITE" id="PS51914">
    <property type="entry name" value="MRH"/>
    <property type="match status" value="1"/>
</dbReference>
<feature type="domain" description="MRH" evidence="5">
    <location>
        <begin position="198"/>
        <end position="335"/>
    </location>
</feature>
<gene>
    <name evidence="6" type="ORF">C1SCF055_LOCUS38480</name>
</gene>
<evidence type="ECO:0000313" key="6">
    <source>
        <dbReference type="EMBL" id="CAI4013518.1"/>
    </source>
</evidence>
<evidence type="ECO:0000313" key="8">
    <source>
        <dbReference type="EMBL" id="CAL4800830.1"/>
    </source>
</evidence>
<dbReference type="AlphaFoldDB" id="A0A9P1DRM3"/>
<evidence type="ECO:0000256" key="1">
    <source>
        <dbReference type="ARBA" id="ARBA00004240"/>
    </source>
</evidence>
<name>A0A9P1DRM3_9DINO</name>